<dbReference type="RefSeq" id="WP_095497778.1">
    <property type="nucleotide sequence ID" value="NZ_BSPO01000001.1"/>
</dbReference>
<dbReference type="GO" id="GO:0042597">
    <property type="term" value="C:periplasmic space"/>
    <property type="evidence" value="ECO:0007669"/>
    <property type="project" value="InterPro"/>
</dbReference>
<protein>
    <submittedName>
        <fullName evidence="3">Iron hydrogenase</fullName>
    </submittedName>
</protein>
<keyword evidence="1" id="KW-1133">Transmembrane helix</keyword>
<dbReference type="Proteomes" id="UP001157439">
    <property type="component" value="Unassembled WGS sequence"/>
</dbReference>
<sequence length="105" mass="11842">MNKQHEFAEDGFFLSRRKFMAIGGAFVAVMALPFGWLASKISSRNDYIKARSAGLYEDDAIAKLRVSHANPGITKYYQEFGGEPLGHYSHKLLHTTFVDRTKINS</sequence>
<dbReference type="InterPro" id="IPR008953">
    <property type="entry name" value="Fe_hydrogenase_HydB"/>
</dbReference>
<proteinExistence type="predicted"/>
<evidence type="ECO:0000256" key="1">
    <source>
        <dbReference type="SAM" id="Phobius"/>
    </source>
</evidence>
<evidence type="ECO:0000313" key="4">
    <source>
        <dbReference type="Proteomes" id="UP001157439"/>
    </source>
</evidence>
<dbReference type="AlphaFoldDB" id="A0AA37TS89"/>
<dbReference type="EMBL" id="BSPO01000001">
    <property type="protein sequence ID" value="GLS82224.1"/>
    <property type="molecule type" value="Genomic_DNA"/>
</dbReference>
<keyword evidence="4" id="KW-1185">Reference proteome</keyword>
<feature type="domain" description="Iron hydrogenase small subunit" evidence="2">
    <location>
        <begin position="42"/>
        <end position="101"/>
    </location>
</feature>
<evidence type="ECO:0000259" key="2">
    <source>
        <dbReference type="SMART" id="SM00902"/>
    </source>
</evidence>
<organism evidence="3 4">
    <name type="scientific">Paraferrimonas haliotis</name>
    <dbReference type="NCBI Taxonomy" id="2013866"/>
    <lineage>
        <taxon>Bacteria</taxon>
        <taxon>Pseudomonadati</taxon>
        <taxon>Pseudomonadota</taxon>
        <taxon>Gammaproteobacteria</taxon>
        <taxon>Alteromonadales</taxon>
        <taxon>Ferrimonadaceae</taxon>
        <taxon>Paraferrimonas</taxon>
    </lineage>
</organism>
<name>A0AA37TS89_9GAMM</name>
<dbReference type="SUPFAM" id="SSF48674">
    <property type="entry name" value="Fe-only hydrogenase smaller subunit"/>
    <property type="match status" value="1"/>
</dbReference>
<gene>
    <name evidence="3" type="primary">hydB</name>
    <name evidence="3" type="ORF">GCM10007894_02010</name>
</gene>
<dbReference type="SMART" id="SM00902">
    <property type="entry name" value="Fe_hyd_SSU"/>
    <property type="match status" value="1"/>
</dbReference>
<dbReference type="Pfam" id="PF02256">
    <property type="entry name" value="Fe_hyd_SSU"/>
    <property type="match status" value="1"/>
</dbReference>
<dbReference type="GO" id="GO:0051536">
    <property type="term" value="F:iron-sulfur cluster binding"/>
    <property type="evidence" value="ECO:0007669"/>
    <property type="project" value="InterPro"/>
</dbReference>
<dbReference type="InterPro" id="IPR003149">
    <property type="entry name" value="Fe_hydrogenase_ssu"/>
</dbReference>
<dbReference type="InterPro" id="IPR036991">
    <property type="entry name" value="Fe_hydrogenase_ssu_sf"/>
</dbReference>
<comment type="caution">
    <text evidence="3">The sequence shown here is derived from an EMBL/GenBank/DDBJ whole genome shotgun (WGS) entry which is preliminary data.</text>
</comment>
<dbReference type="GO" id="GO:0005506">
    <property type="term" value="F:iron ion binding"/>
    <property type="evidence" value="ECO:0007669"/>
    <property type="project" value="InterPro"/>
</dbReference>
<evidence type="ECO:0000313" key="3">
    <source>
        <dbReference type="EMBL" id="GLS82224.1"/>
    </source>
</evidence>
<feature type="transmembrane region" description="Helical" evidence="1">
    <location>
        <begin position="20"/>
        <end position="39"/>
    </location>
</feature>
<dbReference type="GO" id="GO:0008901">
    <property type="term" value="F:ferredoxin hydrogenase activity"/>
    <property type="evidence" value="ECO:0007669"/>
    <property type="project" value="InterPro"/>
</dbReference>
<keyword evidence="1" id="KW-0812">Transmembrane</keyword>
<dbReference type="Gene3D" id="4.10.260.20">
    <property type="entry name" value="Iron hydrogenase, small subunit"/>
    <property type="match status" value="1"/>
</dbReference>
<accession>A0AA37TS89</accession>
<dbReference type="GO" id="GO:0009055">
    <property type="term" value="F:electron transfer activity"/>
    <property type="evidence" value="ECO:0007669"/>
    <property type="project" value="InterPro"/>
</dbReference>
<keyword evidence="1" id="KW-0472">Membrane</keyword>
<reference evidence="3 4" key="1">
    <citation type="journal article" date="2014" name="Int. J. Syst. Evol. Microbiol.">
        <title>Complete genome sequence of Corynebacterium casei LMG S-19264T (=DSM 44701T), isolated from a smear-ripened cheese.</title>
        <authorList>
            <consortium name="US DOE Joint Genome Institute (JGI-PGF)"/>
            <person name="Walter F."/>
            <person name="Albersmeier A."/>
            <person name="Kalinowski J."/>
            <person name="Ruckert C."/>
        </authorList>
    </citation>
    <scope>NUCLEOTIDE SEQUENCE [LARGE SCALE GENOMIC DNA]</scope>
    <source>
        <strain evidence="3 4">NBRC 112785</strain>
    </source>
</reference>